<keyword evidence="5 7" id="KW-0378">Hydrolase</keyword>
<evidence type="ECO:0000313" key="9">
    <source>
        <dbReference type="Proteomes" id="UP000228495"/>
    </source>
</evidence>
<dbReference type="InterPro" id="IPR020549">
    <property type="entry name" value="YbeY_CS"/>
</dbReference>
<dbReference type="AlphaFoldDB" id="A0A2H0BH03"/>
<keyword evidence="6 7" id="KW-0862">Zinc</keyword>
<dbReference type="GO" id="GO:0008270">
    <property type="term" value="F:zinc ion binding"/>
    <property type="evidence" value="ECO:0007669"/>
    <property type="project" value="UniProtKB-UniRule"/>
</dbReference>
<keyword evidence="3 7" id="KW-0479">Metal-binding</keyword>
<reference evidence="8 9" key="1">
    <citation type="submission" date="2017-09" db="EMBL/GenBank/DDBJ databases">
        <title>Depth-based differentiation of microbial function through sediment-hosted aquifers and enrichment of novel symbionts in the deep terrestrial subsurface.</title>
        <authorList>
            <person name="Probst A.J."/>
            <person name="Ladd B."/>
            <person name="Jarett J.K."/>
            <person name="Geller-Mcgrath D.E."/>
            <person name="Sieber C.M."/>
            <person name="Emerson J.B."/>
            <person name="Anantharaman K."/>
            <person name="Thomas B.C."/>
            <person name="Malmstrom R."/>
            <person name="Stieglmeier M."/>
            <person name="Klingl A."/>
            <person name="Woyke T."/>
            <person name="Ryan C.M."/>
            <person name="Banfield J.F."/>
        </authorList>
    </citation>
    <scope>NUCLEOTIDE SEQUENCE [LARGE SCALE GENOMIC DNA]</scope>
    <source>
        <strain evidence="8">CG22_combo_CG10-13_8_21_14_all_39_12</strain>
    </source>
</reference>
<comment type="function">
    <text evidence="7">Single strand-specific metallo-endoribonuclease involved in late-stage 70S ribosome quality control and in maturation of the 3' terminus of the 16S rRNA.</text>
</comment>
<evidence type="ECO:0000256" key="1">
    <source>
        <dbReference type="ARBA" id="ARBA00010875"/>
    </source>
</evidence>
<organism evidence="8 9">
    <name type="scientific">candidate division WWE3 bacterium CG22_combo_CG10-13_8_21_14_all_39_12</name>
    <dbReference type="NCBI Taxonomy" id="1975094"/>
    <lineage>
        <taxon>Bacteria</taxon>
        <taxon>Katanobacteria</taxon>
    </lineage>
</organism>
<comment type="caution">
    <text evidence="8">The sequence shown here is derived from an EMBL/GenBank/DDBJ whole genome shotgun (WGS) entry which is preliminary data.</text>
</comment>
<evidence type="ECO:0000256" key="2">
    <source>
        <dbReference type="ARBA" id="ARBA00022722"/>
    </source>
</evidence>
<dbReference type="Pfam" id="PF02130">
    <property type="entry name" value="YbeY"/>
    <property type="match status" value="1"/>
</dbReference>
<name>A0A2H0BH03_UNCKA</name>
<keyword evidence="7" id="KW-0963">Cytoplasm</keyword>
<feature type="binding site" evidence="7">
    <location>
        <position position="83"/>
    </location>
    <ligand>
        <name>Zn(2+)</name>
        <dbReference type="ChEBI" id="CHEBI:29105"/>
        <note>catalytic</note>
    </ligand>
</feature>
<dbReference type="SUPFAM" id="SSF55486">
    <property type="entry name" value="Metalloproteases ('zincins'), catalytic domain"/>
    <property type="match status" value="1"/>
</dbReference>
<comment type="cofactor">
    <cofactor evidence="7">
        <name>Zn(2+)</name>
        <dbReference type="ChEBI" id="CHEBI:29105"/>
    </cofactor>
    <text evidence="7">Binds 1 zinc ion.</text>
</comment>
<dbReference type="PROSITE" id="PS01306">
    <property type="entry name" value="UPF0054"/>
    <property type="match status" value="1"/>
</dbReference>
<dbReference type="InterPro" id="IPR023091">
    <property type="entry name" value="MetalPrtase_cat_dom_sf_prd"/>
</dbReference>
<dbReference type="HAMAP" id="MF_00009">
    <property type="entry name" value="Endoribonucl_YbeY"/>
    <property type="match status" value="1"/>
</dbReference>
<dbReference type="InterPro" id="IPR002036">
    <property type="entry name" value="YbeY"/>
</dbReference>
<feature type="binding site" evidence="7">
    <location>
        <position position="93"/>
    </location>
    <ligand>
        <name>Zn(2+)</name>
        <dbReference type="ChEBI" id="CHEBI:29105"/>
        <note>catalytic</note>
    </ligand>
</feature>
<proteinExistence type="inferred from homology"/>
<evidence type="ECO:0000256" key="4">
    <source>
        <dbReference type="ARBA" id="ARBA00022759"/>
    </source>
</evidence>
<dbReference type="PANTHER" id="PTHR46986:SF1">
    <property type="entry name" value="ENDORIBONUCLEASE YBEY, CHLOROPLASTIC"/>
    <property type="match status" value="1"/>
</dbReference>
<evidence type="ECO:0000256" key="5">
    <source>
        <dbReference type="ARBA" id="ARBA00022801"/>
    </source>
</evidence>
<evidence type="ECO:0000256" key="6">
    <source>
        <dbReference type="ARBA" id="ARBA00022833"/>
    </source>
</evidence>
<evidence type="ECO:0000256" key="3">
    <source>
        <dbReference type="ARBA" id="ARBA00022723"/>
    </source>
</evidence>
<dbReference type="PANTHER" id="PTHR46986">
    <property type="entry name" value="ENDORIBONUCLEASE YBEY, CHLOROPLASTIC"/>
    <property type="match status" value="1"/>
</dbReference>
<gene>
    <name evidence="7 8" type="primary">ybeY</name>
    <name evidence="8" type="ORF">COX05_00425</name>
</gene>
<keyword evidence="4 7" id="KW-0255">Endonuclease</keyword>
<dbReference type="Gene3D" id="3.40.390.30">
    <property type="entry name" value="Metalloproteases ('zincins'), catalytic domain"/>
    <property type="match status" value="1"/>
</dbReference>
<evidence type="ECO:0000313" key="8">
    <source>
        <dbReference type="EMBL" id="PIP56947.1"/>
    </source>
</evidence>
<dbReference type="GO" id="GO:0006364">
    <property type="term" value="P:rRNA processing"/>
    <property type="evidence" value="ECO:0007669"/>
    <property type="project" value="UniProtKB-UniRule"/>
</dbReference>
<keyword evidence="2 7" id="KW-0540">Nuclease</keyword>
<dbReference type="NCBIfam" id="TIGR00043">
    <property type="entry name" value="rRNA maturation RNase YbeY"/>
    <property type="match status" value="1"/>
</dbReference>
<sequence>MKNNRHNVSRVSFVLTHDQNMIELNTKVFGKEDTTDVISFPMQDKHTNSELIGEIVINVDEVKRNALDYGVTYEQELARVTAHGVLHLVGYEDDTTEHRSAMSRIEDTVVSEIKSN</sequence>
<feature type="binding site" evidence="7">
    <location>
        <position position="87"/>
    </location>
    <ligand>
        <name>Zn(2+)</name>
        <dbReference type="ChEBI" id="CHEBI:29105"/>
        <note>catalytic</note>
    </ligand>
</feature>
<dbReference type="Proteomes" id="UP000228495">
    <property type="component" value="Unassembled WGS sequence"/>
</dbReference>
<comment type="subcellular location">
    <subcellularLocation>
        <location evidence="7">Cytoplasm</location>
    </subcellularLocation>
</comment>
<evidence type="ECO:0000256" key="7">
    <source>
        <dbReference type="HAMAP-Rule" id="MF_00009"/>
    </source>
</evidence>
<keyword evidence="7" id="KW-0698">rRNA processing</keyword>
<keyword evidence="7" id="KW-0690">Ribosome biogenesis</keyword>
<dbReference type="GO" id="GO:0004521">
    <property type="term" value="F:RNA endonuclease activity"/>
    <property type="evidence" value="ECO:0007669"/>
    <property type="project" value="UniProtKB-UniRule"/>
</dbReference>
<accession>A0A2H0BH03</accession>
<dbReference type="EMBL" id="PCSU01000004">
    <property type="protein sequence ID" value="PIP56947.1"/>
    <property type="molecule type" value="Genomic_DNA"/>
</dbReference>
<dbReference type="GO" id="GO:0004222">
    <property type="term" value="F:metalloendopeptidase activity"/>
    <property type="evidence" value="ECO:0007669"/>
    <property type="project" value="InterPro"/>
</dbReference>
<protein>
    <recommendedName>
        <fullName evidence="7">Endoribonuclease YbeY</fullName>
        <ecNumber evidence="7">3.1.-.-</ecNumber>
    </recommendedName>
</protein>
<comment type="similarity">
    <text evidence="1 7">Belongs to the endoribonuclease YbeY family.</text>
</comment>
<dbReference type="EC" id="3.1.-.-" evidence="7"/>
<dbReference type="GO" id="GO:0005737">
    <property type="term" value="C:cytoplasm"/>
    <property type="evidence" value="ECO:0007669"/>
    <property type="project" value="UniProtKB-SubCell"/>
</dbReference>